<dbReference type="HOGENOM" id="CLU_017814_0_0_6"/>
<dbReference type="GO" id="GO:0005524">
    <property type="term" value="F:ATP binding"/>
    <property type="evidence" value="ECO:0007669"/>
    <property type="project" value="UniProtKB-KW"/>
</dbReference>
<dbReference type="GO" id="GO:0004496">
    <property type="term" value="F:mevalonate kinase activity"/>
    <property type="evidence" value="ECO:0007669"/>
    <property type="project" value="UniProtKB-EC"/>
</dbReference>
<dbReference type="Proteomes" id="UP000008555">
    <property type="component" value="Chromosome"/>
</dbReference>
<dbReference type="InterPro" id="IPR006205">
    <property type="entry name" value="Mev_gal_kin"/>
</dbReference>
<dbReference type="AlphaFoldDB" id="A9KC30"/>
<keyword evidence="4" id="KW-0963">Cytoplasm</keyword>
<keyword evidence="10" id="KW-0460">Magnesium</keyword>
<keyword evidence="8 14" id="KW-0418">Kinase</keyword>
<organism evidence="14 15">
    <name type="scientific">Coxiella burnetii (strain Dugway 5J108-111)</name>
    <dbReference type="NCBI Taxonomy" id="434922"/>
    <lineage>
        <taxon>Bacteria</taxon>
        <taxon>Pseudomonadati</taxon>
        <taxon>Pseudomonadota</taxon>
        <taxon>Gammaproteobacteria</taxon>
        <taxon>Legionellales</taxon>
        <taxon>Coxiellaceae</taxon>
        <taxon>Coxiella</taxon>
    </lineage>
</organism>
<evidence type="ECO:0000256" key="11">
    <source>
        <dbReference type="ARBA" id="ARBA00023098"/>
    </source>
</evidence>
<dbReference type="GO" id="GO:0019287">
    <property type="term" value="P:isopentenyl diphosphate biosynthetic process, mevalonate pathway"/>
    <property type="evidence" value="ECO:0007669"/>
    <property type="project" value="UniProtKB-UniPathway"/>
</dbReference>
<keyword evidence="5" id="KW-0444">Lipid biosynthesis</keyword>
<dbReference type="PANTHER" id="PTHR43290:SF2">
    <property type="entry name" value="MEVALONATE KINASE"/>
    <property type="match status" value="1"/>
</dbReference>
<evidence type="ECO:0000256" key="10">
    <source>
        <dbReference type="ARBA" id="ARBA00022842"/>
    </source>
</evidence>
<proteinExistence type="inferred from homology"/>
<dbReference type="InterPro" id="IPR006204">
    <property type="entry name" value="GHMP_kinase_N_dom"/>
</dbReference>
<dbReference type="InterPro" id="IPR014721">
    <property type="entry name" value="Ribsml_uS5_D2-typ_fold_subgr"/>
</dbReference>
<dbReference type="EMBL" id="CP000733">
    <property type="protein sequence ID" value="ABS78011.1"/>
    <property type="molecule type" value="Genomic_DNA"/>
</dbReference>
<evidence type="ECO:0000313" key="15">
    <source>
        <dbReference type="Proteomes" id="UP000008555"/>
    </source>
</evidence>
<evidence type="ECO:0000256" key="12">
    <source>
        <dbReference type="ARBA" id="ARBA00029438"/>
    </source>
</evidence>
<sequence>MKKEFLKTRTPAKLILSGEHAVVYGHPALSVAINRYMEATVRWSLPLHFSFHFMGIDFRREVTLQALRNLKRKLKKQYHKYSLGHLSIREVLQKPFELSLFTFINVLDRLKNKLPTGIDIVTDSNIPVGCGMGSSAASVVSLIYVLTQFLGMDLHLEDYLSLGVESENLQHGYSSGLDVHTVYHGGCLRYEKGQFEKRPIPDFPMQLIQTGCPQSSTGECISEAAPFFKNSKIGEDFSAVTNALDQALQNHNNDSIKGCIRENHRLLRSIGVVPDKVNNFVIDVEKLGGAAKICGAGSVVGDNGGIVLVIADDLITDLAKQYGYSIIPIQTDSQGTCIIE</sequence>
<dbReference type="UniPathway" id="UPA00057">
    <property type="reaction ID" value="UER00098"/>
</dbReference>
<evidence type="ECO:0000256" key="1">
    <source>
        <dbReference type="ARBA" id="ARBA00004496"/>
    </source>
</evidence>
<evidence type="ECO:0000256" key="9">
    <source>
        <dbReference type="ARBA" id="ARBA00022840"/>
    </source>
</evidence>
<feature type="domain" description="GHMP kinase N-terminal" evidence="13">
    <location>
        <begin position="104"/>
        <end position="186"/>
    </location>
</feature>
<dbReference type="PRINTS" id="PR00959">
    <property type="entry name" value="MEVGALKINASE"/>
</dbReference>
<evidence type="ECO:0000256" key="6">
    <source>
        <dbReference type="ARBA" id="ARBA00022679"/>
    </source>
</evidence>
<evidence type="ECO:0000256" key="2">
    <source>
        <dbReference type="ARBA" id="ARBA00006495"/>
    </source>
</evidence>
<dbReference type="EC" id="2.7.1.36" evidence="3"/>
<comment type="pathway">
    <text evidence="12">Isoprenoid biosynthesis; isopentenyl diphosphate biosynthesis via mevalonate pathway; isopentenyl diphosphate from (R)-mevalonate: step 1/3.</text>
</comment>
<keyword evidence="6 14" id="KW-0808">Transferase</keyword>
<dbReference type="KEGG" id="cbd:CBUD_0621"/>
<dbReference type="SUPFAM" id="SSF54211">
    <property type="entry name" value="Ribosomal protein S5 domain 2-like"/>
    <property type="match status" value="1"/>
</dbReference>
<reference evidence="14 15" key="1">
    <citation type="journal article" date="2009" name="Infect. Immun.">
        <title>Comparative genomics reveal extensive transposon-mediated genomic plasticity and diversity among potential effector proteins within the genus Coxiella.</title>
        <authorList>
            <person name="Beare P.A."/>
            <person name="Unsworth N."/>
            <person name="Andoh M."/>
            <person name="Voth D.E."/>
            <person name="Omsland A."/>
            <person name="Gilk S.D."/>
            <person name="Williams K.P."/>
            <person name="Sobral B.W."/>
            <person name="Kupko J.J.III."/>
            <person name="Porcella S.F."/>
            <person name="Samuel J.E."/>
            <person name="Heinzen R.A."/>
        </authorList>
    </citation>
    <scope>NUCLEOTIDE SEQUENCE [LARGE SCALE GENOMIC DNA]</scope>
    <source>
        <strain evidence="14 15">Dugway 5J108-111</strain>
    </source>
</reference>
<dbReference type="PROSITE" id="PS00627">
    <property type="entry name" value="GHMP_KINASES_ATP"/>
    <property type="match status" value="1"/>
</dbReference>
<dbReference type="FunFam" id="3.30.230.10:FF:000213">
    <property type="entry name" value="Mevalonate kinase"/>
    <property type="match status" value="1"/>
</dbReference>
<dbReference type="Gene3D" id="3.30.70.890">
    <property type="entry name" value="GHMP kinase, C-terminal domain"/>
    <property type="match status" value="1"/>
</dbReference>
<dbReference type="Gene3D" id="3.30.230.10">
    <property type="match status" value="1"/>
</dbReference>
<evidence type="ECO:0000256" key="3">
    <source>
        <dbReference type="ARBA" id="ARBA00012103"/>
    </source>
</evidence>
<evidence type="ECO:0000256" key="4">
    <source>
        <dbReference type="ARBA" id="ARBA00022490"/>
    </source>
</evidence>
<dbReference type="RefSeq" id="WP_011996656.1">
    <property type="nucleotide sequence ID" value="NC_009727.1"/>
</dbReference>
<comment type="subcellular location">
    <subcellularLocation>
        <location evidence="1">Cytoplasm</location>
    </subcellularLocation>
</comment>
<dbReference type="InterPro" id="IPR006203">
    <property type="entry name" value="GHMP_knse_ATP-bd_CS"/>
</dbReference>
<evidence type="ECO:0000256" key="7">
    <source>
        <dbReference type="ARBA" id="ARBA00022741"/>
    </source>
</evidence>
<evidence type="ECO:0000256" key="8">
    <source>
        <dbReference type="ARBA" id="ARBA00022777"/>
    </source>
</evidence>
<accession>A9KC30</accession>
<dbReference type="Pfam" id="PF00288">
    <property type="entry name" value="GHMP_kinases_N"/>
    <property type="match status" value="1"/>
</dbReference>
<evidence type="ECO:0000259" key="13">
    <source>
        <dbReference type="Pfam" id="PF00288"/>
    </source>
</evidence>
<protein>
    <recommendedName>
        <fullName evidence="3">mevalonate kinase</fullName>
        <ecNumber evidence="3">2.7.1.36</ecNumber>
    </recommendedName>
</protein>
<dbReference type="GO" id="GO:0005829">
    <property type="term" value="C:cytosol"/>
    <property type="evidence" value="ECO:0007669"/>
    <property type="project" value="TreeGrafter"/>
</dbReference>
<name>A9KC30_COXBN</name>
<keyword evidence="9" id="KW-0067">ATP-binding</keyword>
<gene>
    <name evidence="14" type="ordered locus">CBUD_0621</name>
</gene>
<comment type="similarity">
    <text evidence="2">Belongs to the GHMP kinase family. Mevalonate kinase subfamily.</text>
</comment>
<dbReference type="PANTHER" id="PTHR43290">
    <property type="entry name" value="MEVALONATE KINASE"/>
    <property type="match status" value="1"/>
</dbReference>
<keyword evidence="7" id="KW-0547">Nucleotide-binding</keyword>
<evidence type="ECO:0000256" key="5">
    <source>
        <dbReference type="ARBA" id="ARBA00022516"/>
    </source>
</evidence>
<keyword evidence="11" id="KW-0443">Lipid metabolism</keyword>
<evidence type="ECO:0000313" key="14">
    <source>
        <dbReference type="EMBL" id="ABS78011.1"/>
    </source>
</evidence>
<dbReference type="InterPro" id="IPR036554">
    <property type="entry name" value="GHMP_kinase_C_sf"/>
</dbReference>
<dbReference type="SUPFAM" id="SSF55060">
    <property type="entry name" value="GHMP Kinase, C-terminal domain"/>
    <property type="match status" value="1"/>
</dbReference>
<dbReference type="InterPro" id="IPR020568">
    <property type="entry name" value="Ribosomal_Su5_D2-typ_SF"/>
</dbReference>